<feature type="region of interest" description="Disordered" evidence="1">
    <location>
        <begin position="1"/>
        <end position="28"/>
    </location>
</feature>
<organism evidence="2 3">
    <name type="scientific">Rubellimicrobium aerolatum</name>
    <dbReference type="NCBI Taxonomy" id="490979"/>
    <lineage>
        <taxon>Bacteria</taxon>
        <taxon>Pseudomonadati</taxon>
        <taxon>Pseudomonadota</taxon>
        <taxon>Alphaproteobacteria</taxon>
        <taxon>Rhodobacterales</taxon>
        <taxon>Roseobacteraceae</taxon>
        <taxon>Rubellimicrobium</taxon>
    </lineage>
</organism>
<keyword evidence="3" id="KW-1185">Reference proteome</keyword>
<dbReference type="RefSeq" id="WP_209840967.1">
    <property type="nucleotide sequence ID" value="NZ_JAGGJP010000009.1"/>
</dbReference>
<reference evidence="3" key="1">
    <citation type="journal article" date="2019" name="Int. J. Syst. Evol. Microbiol.">
        <title>The Global Catalogue of Microorganisms (GCM) 10K type strain sequencing project: providing services to taxonomists for standard genome sequencing and annotation.</title>
        <authorList>
            <consortium name="The Broad Institute Genomics Platform"/>
            <consortium name="The Broad Institute Genome Sequencing Center for Infectious Disease"/>
            <person name="Wu L."/>
            <person name="Ma J."/>
        </authorList>
    </citation>
    <scope>NUCLEOTIDE SEQUENCE [LARGE SCALE GENOMIC DNA]</scope>
    <source>
        <strain evidence="3">KACC 11588</strain>
    </source>
</reference>
<accession>A0ABW0SEU5</accession>
<name>A0ABW0SEU5_9RHOB</name>
<evidence type="ECO:0000313" key="2">
    <source>
        <dbReference type="EMBL" id="MFC5567467.1"/>
    </source>
</evidence>
<gene>
    <name evidence="2" type="ORF">ACFPOC_13725</name>
</gene>
<sequence>MADNFKAHQRGLGSPGDRHRPIMPSDSLPISPRPRALWCQMAGDVVIEDIDGVQLTYAVQAGQVLPFRAVKVLATGTTATVYGWD</sequence>
<evidence type="ECO:0000313" key="3">
    <source>
        <dbReference type="Proteomes" id="UP001596056"/>
    </source>
</evidence>
<dbReference type="Proteomes" id="UP001596056">
    <property type="component" value="Unassembled WGS sequence"/>
</dbReference>
<evidence type="ECO:0000256" key="1">
    <source>
        <dbReference type="SAM" id="MobiDB-lite"/>
    </source>
</evidence>
<comment type="caution">
    <text evidence="2">The sequence shown here is derived from an EMBL/GenBank/DDBJ whole genome shotgun (WGS) entry which is preliminary data.</text>
</comment>
<proteinExistence type="predicted"/>
<protein>
    <submittedName>
        <fullName evidence="2">Uncharacterized protein</fullName>
    </submittedName>
</protein>
<dbReference type="EMBL" id="JBHSNA010000015">
    <property type="protein sequence ID" value="MFC5567467.1"/>
    <property type="molecule type" value="Genomic_DNA"/>
</dbReference>